<feature type="chain" id="PRO_5001784714" description="Secreted protein" evidence="1">
    <location>
        <begin position="22"/>
        <end position="63"/>
    </location>
</feature>
<dbReference type="AlphaFoldDB" id="A0A084WDP1"/>
<keyword evidence="4" id="KW-1185">Reference proteome</keyword>
<dbReference type="VEuPathDB" id="VectorBase:ASIC016318"/>
<dbReference type="EMBL" id="ATLV01023048">
    <property type="status" value="NOT_ANNOTATED_CDS"/>
    <property type="molecule type" value="Genomic_DNA"/>
</dbReference>
<keyword evidence="1" id="KW-0732">Signal</keyword>
<feature type="signal peptide" evidence="1">
    <location>
        <begin position="1"/>
        <end position="21"/>
    </location>
</feature>
<reference evidence="2 4" key="1">
    <citation type="journal article" date="2014" name="BMC Genomics">
        <title>Genome sequence of Anopheles sinensis provides insight into genetics basis of mosquito competence for malaria parasites.</title>
        <authorList>
            <person name="Zhou D."/>
            <person name="Zhang D."/>
            <person name="Ding G."/>
            <person name="Shi L."/>
            <person name="Hou Q."/>
            <person name="Ye Y."/>
            <person name="Xu Y."/>
            <person name="Zhou H."/>
            <person name="Xiong C."/>
            <person name="Li S."/>
            <person name="Yu J."/>
            <person name="Hong S."/>
            <person name="Yu X."/>
            <person name="Zou P."/>
            <person name="Chen C."/>
            <person name="Chang X."/>
            <person name="Wang W."/>
            <person name="Lv Y."/>
            <person name="Sun Y."/>
            <person name="Ma L."/>
            <person name="Shen B."/>
            <person name="Zhu C."/>
        </authorList>
    </citation>
    <scope>NUCLEOTIDE SEQUENCE [LARGE SCALE GENOMIC DNA]</scope>
</reference>
<evidence type="ECO:0000313" key="2">
    <source>
        <dbReference type="EMBL" id="KFB48335.1"/>
    </source>
</evidence>
<organism evidence="2">
    <name type="scientific">Anopheles sinensis</name>
    <name type="common">Mosquito</name>
    <dbReference type="NCBI Taxonomy" id="74873"/>
    <lineage>
        <taxon>Eukaryota</taxon>
        <taxon>Metazoa</taxon>
        <taxon>Ecdysozoa</taxon>
        <taxon>Arthropoda</taxon>
        <taxon>Hexapoda</taxon>
        <taxon>Insecta</taxon>
        <taxon>Pterygota</taxon>
        <taxon>Neoptera</taxon>
        <taxon>Endopterygota</taxon>
        <taxon>Diptera</taxon>
        <taxon>Nematocera</taxon>
        <taxon>Culicoidea</taxon>
        <taxon>Culicidae</taxon>
        <taxon>Anophelinae</taxon>
        <taxon>Anopheles</taxon>
    </lineage>
</organism>
<proteinExistence type="predicted"/>
<dbReference type="Proteomes" id="UP000030765">
    <property type="component" value="Unassembled WGS sequence"/>
</dbReference>
<evidence type="ECO:0000256" key="1">
    <source>
        <dbReference type="SAM" id="SignalP"/>
    </source>
</evidence>
<protein>
    <recommendedName>
        <fullName evidence="5">Secreted protein</fullName>
    </recommendedName>
</protein>
<dbReference type="EMBL" id="KE525339">
    <property type="protein sequence ID" value="KFB48335.1"/>
    <property type="molecule type" value="Genomic_DNA"/>
</dbReference>
<name>A0A084WDP1_ANOSI</name>
<accession>A0A084WDP1</accession>
<evidence type="ECO:0000313" key="4">
    <source>
        <dbReference type="Proteomes" id="UP000030765"/>
    </source>
</evidence>
<evidence type="ECO:0000313" key="3">
    <source>
        <dbReference type="EnsemblMetazoa" id="ASIC016318-PA"/>
    </source>
</evidence>
<sequence>MPMLLLTLLMLLLLVVVSVFGVAWECVYGAPFGMLGAESNSCRFPAVATRSVKLCCARQHTGH</sequence>
<dbReference type="EnsemblMetazoa" id="ASIC016318-RA">
    <property type="protein sequence ID" value="ASIC016318-PA"/>
    <property type="gene ID" value="ASIC016318"/>
</dbReference>
<gene>
    <name evidence="2" type="ORF">ZHAS_00016318</name>
</gene>
<evidence type="ECO:0008006" key="5">
    <source>
        <dbReference type="Google" id="ProtNLM"/>
    </source>
</evidence>
<reference evidence="3" key="2">
    <citation type="submission" date="2020-05" db="UniProtKB">
        <authorList>
            <consortium name="EnsemblMetazoa"/>
        </authorList>
    </citation>
    <scope>IDENTIFICATION</scope>
</reference>